<protein>
    <recommendedName>
        <fullName evidence="1">SIP-like Rossmann fold domain-containing protein</fullName>
    </recommendedName>
</protein>
<dbReference type="InterPro" id="IPR007037">
    <property type="entry name" value="SIP_rossman_dom"/>
</dbReference>
<reference evidence="2 3" key="1">
    <citation type="submission" date="2018-09" db="EMBL/GenBank/DDBJ databases">
        <title>Comparative genomics of Leucobacter spp.</title>
        <authorList>
            <person name="Reis A.C."/>
            <person name="Kolvenbach B.A."/>
            <person name="Corvini P.F.X."/>
            <person name="Nunes O.C."/>
        </authorList>
    </citation>
    <scope>NUCLEOTIDE SEQUENCE [LARGE SCALE GENOMIC DNA]</scope>
    <source>
        <strain evidence="2 3">L-1</strain>
    </source>
</reference>
<dbReference type="EMBL" id="QYAD01000003">
    <property type="protein sequence ID" value="MBL3690210.1"/>
    <property type="molecule type" value="Genomic_DNA"/>
</dbReference>
<dbReference type="Pfam" id="PF04954">
    <property type="entry name" value="SIP"/>
    <property type="match status" value="1"/>
</dbReference>
<dbReference type="PANTHER" id="PTHR30157:SF0">
    <property type="entry name" value="NADPH-DEPENDENT FERRIC-CHELATE REDUCTASE"/>
    <property type="match status" value="1"/>
</dbReference>
<dbReference type="Proteomes" id="UP001646141">
    <property type="component" value="Unassembled WGS sequence"/>
</dbReference>
<dbReference type="Gene3D" id="3.40.50.80">
    <property type="entry name" value="Nucleotide-binding domain of ferredoxin-NADP reductase (FNR) module"/>
    <property type="match status" value="1"/>
</dbReference>
<dbReference type="InterPro" id="IPR039374">
    <property type="entry name" value="SIP_fam"/>
</dbReference>
<sequence length="160" mass="17754">MRVSVSDPADRPNAVTVVDPAGIDCVLAAGDASDLPALRTWLRALPESSYGQVFVEVFSPIQIVDLPLPKHVGVTWLCREEREESPRPGVGRRRGEALAAAVDAWLDEWLWADSEAVRNIQLWTGARTSPVMQNYWTALDRRVEKRWPGSCSQDCARAEA</sequence>
<evidence type="ECO:0000313" key="3">
    <source>
        <dbReference type="Proteomes" id="UP001646141"/>
    </source>
</evidence>
<evidence type="ECO:0000259" key="1">
    <source>
        <dbReference type="Pfam" id="PF04954"/>
    </source>
</evidence>
<dbReference type="InterPro" id="IPR039261">
    <property type="entry name" value="FNR_nucleotide-bd"/>
</dbReference>
<feature type="domain" description="SIP-like Rossmann fold" evidence="1">
    <location>
        <begin position="26"/>
        <end position="121"/>
    </location>
</feature>
<proteinExistence type="predicted"/>
<accession>A0ABS1SPW3</accession>
<keyword evidence="3" id="KW-1185">Reference proteome</keyword>
<evidence type="ECO:0000313" key="2">
    <source>
        <dbReference type="EMBL" id="MBL3690210.1"/>
    </source>
</evidence>
<gene>
    <name evidence="2" type="ORF">D3226_09585</name>
</gene>
<name>A0ABS1SPW3_9MICO</name>
<organism evidence="2 3">
    <name type="scientific">Leucobacter chromiireducens subsp. chromiireducens</name>
    <dbReference type="NCBI Taxonomy" id="660067"/>
    <lineage>
        <taxon>Bacteria</taxon>
        <taxon>Bacillati</taxon>
        <taxon>Actinomycetota</taxon>
        <taxon>Actinomycetes</taxon>
        <taxon>Micrococcales</taxon>
        <taxon>Microbacteriaceae</taxon>
        <taxon>Leucobacter</taxon>
    </lineage>
</organism>
<comment type="caution">
    <text evidence="2">The sequence shown here is derived from an EMBL/GenBank/DDBJ whole genome shotgun (WGS) entry which is preliminary data.</text>
</comment>
<dbReference type="PANTHER" id="PTHR30157">
    <property type="entry name" value="FERRIC REDUCTASE, NADPH-DEPENDENT"/>
    <property type="match status" value="1"/>
</dbReference>